<name>A0AAP2CHS1_9BACT</name>
<evidence type="ECO:0000313" key="1">
    <source>
        <dbReference type="EMBL" id="MBS9522795.1"/>
    </source>
</evidence>
<dbReference type="EMBL" id="JAHCMY010000001">
    <property type="protein sequence ID" value="MBS9522795.1"/>
    <property type="molecule type" value="Genomic_DNA"/>
</dbReference>
<dbReference type="AlphaFoldDB" id="A0AAP2CHS1"/>
<protein>
    <submittedName>
        <fullName evidence="1">DUF2141 domain-containing protein</fullName>
    </submittedName>
</protein>
<evidence type="ECO:0000313" key="2">
    <source>
        <dbReference type="Proteomes" id="UP001319104"/>
    </source>
</evidence>
<reference evidence="1 2" key="1">
    <citation type="submission" date="2021-05" db="EMBL/GenBank/DDBJ databases">
        <authorList>
            <person name="Zhang Z.D."/>
            <person name="Osman G."/>
        </authorList>
    </citation>
    <scope>NUCLEOTIDE SEQUENCE [LARGE SCALE GENOMIC DNA]</scope>
    <source>
        <strain evidence="1 2">KCTC 32217</strain>
    </source>
</reference>
<dbReference type="RefSeq" id="WP_213943678.1">
    <property type="nucleotide sequence ID" value="NZ_JAHCMY010000001.1"/>
</dbReference>
<dbReference type="Pfam" id="PF09912">
    <property type="entry name" value="DUF2141"/>
    <property type="match status" value="1"/>
</dbReference>
<accession>A0AAP2CHS1</accession>
<dbReference type="Proteomes" id="UP001319104">
    <property type="component" value="Unassembled WGS sequence"/>
</dbReference>
<sequence length="145" mass="16750">MKYRISIFFLGLTLLLSSLTGIADRGKFVIEVSDLKSSKGSLRVILYEKDGWLTEENVKGRFDAPVRNGQATVETRSLPYGEYAMFVYHDENDNDEVDFNLFKMPKEGIGFSNNPKIGLSKPKFEETVVKLRENRKRIEVRLKYF</sequence>
<keyword evidence="2" id="KW-1185">Reference proteome</keyword>
<gene>
    <name evidence="1" type="ORF">KI659_02090</name>
</gene>
<dbReference type="InterPro" id="IPR018673">
    <property type="entry name" value="DUF2141"/>
</dbReference>
<organism evidence="1 2">
    <name type="scientific">Litoribacter ruber</name>
    <dbReference type="NCBI Taxonomy" id="702568"/>
    <lineage>
        <taxon>Bacteria</taxon>
        <taxon>Pseudomonadati</taxon>
        <taxon>Bacteroidota</taxon>
        <taxon>Cytophagia</taxon>
        <taxon>Cytophagales</taxon>
        <taxon>Cyclobacteriaceae</taxon>
        <taxon>Litoribacter</taxon>
    </lineage>
</organism>
<proteinExistence type="predicted"/>
<comment type="caution">
    <text evidence="1">The sequence shown here is derived from an EMBL/GenBank/DDBJ whole genome shotgun (WGS) entry which is preliminary data.</text>
</comment>